<name>A0A9D5X028_9BACT</name>
<feature type="compositionally biased region" description="Polar residues" evidence="1">
    <location>
        <begin position="391"/>
        <end position="400"/>
    </location>
</feature>
<sequence>MKKILLATIATCCMATTMHAQDNWTMKVTMKSGEVKEYPCNDVKDVTFSNSDNSYYADVAATNTYNLYYGAVSEQLAAYTLHLCDGKLSKGGLPTEINKHDIRLTVLAKPSQNPAGAALPGGTYKLVNNTEKAGVYGKQSVYIETNKVNADGQVDGFLDSLATCNLNVERRADGTYKLLMEGELRDHGKVRFAYDGKLEFVNKDPAAGYQTITEDVNFVPRTMSGRYVKANDTYCDYTITFLNCDTDDEGFIVGAGEYLNLVLLTEYKVPMDINTIVGTYDVVMPVAGAVYEKGKYVGGTMFKRSGTTYPVGSYYKEFDGQGGEAFGLFNGGTITVTQNNGDITFKGNWKTPEGKTVKMEYTGNVSKIIDQSQQQAKPAARNNRIDGKADSTATGGRTDVNDVQQAGNTILMMKK</sequence>
<evidence type="ECO:0000313" key="3">
    <source>
        <dbReference type="EMBL" id="MBF1445826.1"/>
    </source>
</evidence>
<dbReference type="AlphaFoldDB" id="A0A9D5X028"/>
<keyword evidence="2" id="KW-0732">Signal</keyword>
<dbReference type="Proteomes" id="UP000787419">
    <property type="component" value="Unassembled WGS sequence"/>
</dbReference>
<evidence type="ECO:0000313" key="4">
    <source>
        <dbReference type="Proteomes" id="UP000787419"/>
    </source>
</evidence>
<comment type="caution">
    <text evidence="3">The sequence shown here is derived from an EMBL/GenBank/DDBJ whole genome shotgun (WGS) entry which is preliminary data.</text>
</comment>
<accession>A0A9D5X028</accession>
<gene>
    <name evidence="3" type="ORF">HXN55_00345</name>
</gene>
<dbReference type="EMBL" id="JABZTM010000002">
    <property type="protein sequence ID" value="MBF1445826.1"/>
    <property type="molecule type" value="Genomic_DNA"/>
</dbReference>
<evidence type="ECO:0008006" key="5">
    <source>
        <dbReference type="Google" id="ProtNLM"/>
    </source>
</evidence>
<feature type="chain" id="PRO_5039479980" description="Lipocalin-like domain-containing protein" evidence="2">
    <location>
        <begin position="21"/>
        <end position="415"/>
    </location>
</feature>
<protein>
    <recommendedName>
        <fullName evidence="5">Lipocalin-like domain-containing protein</fullName>
    </recommendedName>
</protein>
<evidence type="ECO:0000256" key="1">
    <source>
        <dbReference type="SAM" id="MobiDB-lite"/>
    </source>
</evidence>
<evidence type="ECO:0000256" key="2">
    <source>
        <dbReference type="SAM" id="SignalP"/>
    </source>
</evidence>
<organism evidence="3 4">
    <name type="scientific">Prevotella nigrescens</name>
    <dbReference type="NCBI Taxonomy" id="28133"/>
    <lineage>
        <taxon>Bacteria</taxon>
        <taxon>Pseudomonadati</taxon>
        <taxon>Bacteroidota</taxon>
        <taxon>Bacteroidia</taxon>
        <taxon>Bacteroidales</taxon>
        <taxon>Prevotellaceae</taxon>
        <taxon>Prevotella</taxon>
    </lineage>
</organism>
<feature type="region of interest" description="Disordered" evidence="1">
    <location>
        <begin position="370"/>
        <end position="400"/>
    </location>
</feature>
<proteinExistence type="predicted"/>
<dbReference type="RefSeq" id="WP_278488655.1">
    <property type="nucleotide sequence ID" value="NZ_JABZTM010000002.1"/>
</dbReference>
<feature type="signal peptide" evidence="2">
    <location>
        <begin position="1"/>
        <end position="20"/>
    </location>
</feature>
<reference evidence="3" key="1">
    <citation type="submission" date="2020-04" db="EMBL/GenBank/DDBJ databases">
        <title>Deep metagenomics examines the oral microbiome during advanced dental caries in children, revealing novel taxa and co-occurrences with host molecules.</title>
        <authorList>
            <person name="Baker J.L."/>
            <person name="Morton J.T."/>
            <person name="Dinis M."/>
            <person name="Alvarez R."/>
            <person name="Tran N.C."/>
            <person name="Knight R."/>
            <person name="Edlund A."/>
        </authorList>
    </citation>
    <scope>NUCLEOTIDE SEQUENCE</scope>
    <source>
        <strain evidence="3">JCVI_32_bin.50</strain>
    </source>
</reference>